<accession>A0A9X4KSU9</accession>
<dbReference type="InterPro" id="IPR011009">
    <property type="entry name" value="Kinase-like_dom_sf"/>
</dbReference>
<organism evidence="3 4">
    <name type="scientific">Cohnella rhizosphaerae</name>
    <dbReference type="NCBI Taxonomy" id="1457232"/>
    <lineage>
        <taxon>Bacteria</taxon>
        <taxon>Bacillati</taxon>
        <taxon>Bacillota</taxon>
        <taxon>Bacilli</taxon>
        <taxon>Bacillales</taxon>
        <taxon>Paenibacillaceae</taxon>
        <taxon>Cohnella</taxon>
    </lineage>
</organism>
<keyword evidence="4" id="KW-1185">Reference proteome</keyword>
<evidence type="ECO:0000259" key="2">
    <source>
        <dbReference type="Pfam" id="PF01636"/>
    </source>
</evidence>
<dbReference type="Proteomes" id="UP001153404">
    <property type="component" value="Unassembled WGS sequence"/>
</dbReference>
<dbReference type="PANTHER" id="PTHR21064">
    <property type="entry name" value="AMINOGLYCOSIDE PHOSPHOTRANSFERASE DOMAIN-CONTAINING PROTEIN-RELATED"/>
    <property type="match status" value="1"/>
</dbReference>
<dbReference type="RefSeq" id="WP_277528386.1">
    <property type="nucleotide sequence ID" value="NZ_JAPDIA010000001.1"/>
</dbReference>
<dbReference type="Gene3D" id="3.90.1200.10">
    <property type="match status" value="1"/>
</dbReference>
<gene>
    <name evidence="3" type="ORF">OMP40_00860</name>
</gene>
<sequence>MRIEESTWTKKIEKHLLQYGIDRPEVTLIRHNENRTYRVTDTSNGKVFLVRVHDPITVNMAGIQHTRQGIETEMQLLEQIAKGTDLVVQMPVRSLSGQLVTEIEGDGCSLNCSILSWVEGKNMTKEDLSTSDASYKLGVQVAELHAFFDTYDKVNPIDRPKYGIHRTQKMLTQIRRGVELGLFTKENFATVEKTVALIVERLNSGNPETVKEGIIHADMNLSNLLVTPRGNFVFIDYSLFGTGYRLLDVAMSALNAPKETREQVVKGYFGQEELLEEIYPIVEGFMLSAVFGYYAFMMENEAAHPWIRERMPQFCDNRCVPFLEDHRIFFSF</sequence>
<name>A0A9X4KSU9_9BACL</name>
<dbReference type="Pfam" id="PF01636">
    <property type="entry name" value="APH"/>
    <property type="match status" value="1"/>
</dbReference>
<dbReference type="InterPro" id="IPR002575">
    <property type="entry name" value="Aminoglycoside_PTrfase"/>
</dbReference>
<feature type="domain" description="Aminoglycoside phosphotransferase" evidence="2">
    <location>
        <begin position="27"/>
        <end position="272"/>
    </location>
</feature>
<comment type="caution">
    <text evidence="3">The sequence shown here is derived from an EMBL/GenBank/DDBJ whole genome shotgun (WGS) entry which is preliminary data.</text>
</comment>
<proteinExistence type="inferred from homology"/>
<dbReference type="AlphaFoldDB" id="A0A9X4KSU9"/>
<dbReference type="EMBL" id="JAPDIA010000001">
    <property type="protein sequence ID" value="MDG0808119.1"/>
    <property type="molecule type" value="Genomic_DNA"/>
</dbReference>
<comment type="similarity">
    <text evidence="1">Belongs to the pseudomonas-type ThrB family.</text>
</comment>
<evidence type="ECO:0000313" key="3">
    <source>
        <dbReference type="EMBL" id="MDG0808119.1"/>
    </source>
</evidence>
<dbReference type="GO" id="GO:0019202">
    <property type="term" value="F:amino acid kinase activity"/>
    <property type="evidence" value="ECO:0007669"/>
    <property type="project" value="TreeGrafter"/>
</dbReference>
<reference evidence="3" key="1">
    <citation type="submission" date="2022-10" db="EMBL/GenBank/DDBJ databases">
        <title>Comparative genomic analysis of Cohnella hashimotonis sp. nov., isolated from the International Space Station.</title>
        <authorList>
            <person name="Simpson A."/>
            <person name="Venkateswaran K."/>
        </authorList>
    </citation>
    <scope>NUCLEOTIDE SEQUENCE</scope>
    <source>
        <strain evidence="3">DSM 28161</strain>
    </source>
</reference>
<protein>
    <submittedName>
        <fullName evidence="3">Phosphotransferase</fullName>
    </submittedName>
</protein>
<dbReference type="PANTHER" id="PTHR21064:SF6">
    <property type="entry name" value="AMINOGLYCOSIDE PHOSPHOTRANSFERASE DOMAIN-CONTAINING PROTEIN"/>
    <property type="match status" value="1"/>
</dbReference>
<dbReference type="InterPro" id="IPR050249">
    <property type="entry name" value="Pseudomonas-type_ThrB"/>
</dbReference>
<dbReference type="SUPFAM" id="SSF56112">
    <property type="entry name" value="Protein kinase-like (PK-like)"/>
    <property type="match status" value="1"/>
</dbReference>
<evidence type="ECO:0000313" key="4">
    <source>
        <dbReference type="Proteomes" id="UP001153404"/>
    </source>
</evidence>
<evidence type="ECO:0000256" key="1">
    <source>
        <dbReference type="ARBA" id="ARBA00038240"/>
    </source>
</evidence>